<feature type="domain" description="Beta-ketoacyl-[acyl-carrier-protein] synthase III N-terminal" evidence="12">
    <location>
        <begin position="121"/>
        <end position="198"/>
    </location>
</feature>
<dbReference type="UniPathway" id="UPA00094"/>
<name>A0A225DK31_9BACT</name>
<evidence type="ECO:0000259" key="12">
    <source>
        <dbReference type="Pfam" id="PF08545"/>
    </source>
</evidence>
<evidence type="ECO:0000256" key="5">
    <source>
        <dbReference type="ARBA" id="ARBA00022832"/>
    </source>
</evidence>
<dbReference type="InterPro" id="IPR013747">
    <property type="entry name" value="ACP_syn_III_C"/>
</dbReference>
<evidence type="ECO:0000256" key="6">
    <source>
        <dbReference type="ARBA" id="ARBA00023098"/>
    </source>
</evidence>
<comment type="pathway">
    <text evidence="10">Lipid metabolism; fatty acid biosynthesis.</text>
</comment>
<dbReference type="GO" id="GO:0004315">
    <property type="term" value="F:3-oxoacyl-[acyl-carrier-protein] synthase activity"/>
    <property type="evidence" value="ECO:0007669"/>
    <property type="project" value="InterPro"/>
</dbReference>
<dbReference type="GO" id="GO:0033818">
    <property type="term" value="F:beta-ketoacyl-acyl-carrier-protein synthase III activity"/>
    <property type="evidence" value="ECO:0007669"/>
    <property type="project" value="UniProtKB-UniRule"/>
</dbReference>
<dbReference type="GO" id="GO:0005737">
    <property type="term" value="C:cytoplasm"/>
    <property type="evidence" value="ECO:0007669"/>
    <property type="project" value="UniProtKB-SubCell"/>
</dbReference>
<comment type="similarity">
    <text evidence="1 10">Belongs to the thiolase-like superfamily. FabH family.</text>
</comment>
<evidence type="ECO:0000256" key="8">
    <source>
        <dbReference type="ARBA" id="ARBA00023268"/>
    </source>
</evidence>
<keyword evidence="8 10" id="KW-0511">Multifunctional enzyme</keyword>
<dbReference type="InterPro" id="IPR016039">
    <property type="entry name" value="Thiolase-like"/>
</dbReference>
<feature type="active site" evidence="10">
    <location>
        <position position="126"/>
    </location>
</feature>
<proteinExistence type="inferred from homology"/>
<dbReference type="HAMAP" id="MF_01815">
    <property type="entry name" value="FabH"/>
    <property type="match status" value="1"/>
</dbReference>
<comment type="domain">
    <text evidence="10">The last Arg residue of the ACP-binding site is essential for the weak association between ACP/AcpP and FabH.</text>
</comment>
<evidence type="ECO:0000256" key="1">
    <source>
        <dbReference type="ARBA" id="ARBA00008642"/>
    </source>
</evidence>
<evidence type="ECO:0000256" key="4">
    <source>
        <dbReference type="ARBA" id="ARBA00022679"/>
    </source>
</evidence>
<feature type="region of interest" description="ACP-binding" evidence="10">
    <location>
        <begin position="267"/>
        <end position="271"/>
    </location>
</feature>
<keyword evidence="6 10" id="KW-0443">Lipid metabolism</keyword>
<dbReference type="InterPro" id="IPR013751">
    <property type="entry name" value="ACP_syn_III_N"/>
</dbReference>
<dbReference type="AlphaFoldDB" id="A0A225DK31"/>
<dbReference type="InterPro" id="IPR004655">
    <property type="entry name" value="FabH"/>
</dbReference>
<keyword evidence="3 10" id="KW-0444">Lipid biosynthesis</keyword>
<evidence type="ECO:0000313" key="13">
    <source>
        <dbReference type="EMBL" id="OWK36507.1"/>
    </source>
</evidence>
<dbReference type="Pfam" id="PF08541">
    <property type="entry name" value="ACP_syn_III_C"/>
    <property type="match status" value="1"/>
</dbReference>
<evidence type="ECO:0000256" key="9">
    <source>
        <dbReference type="ARBA" id="ARBA00023315"/>
    </source>
</evidence>
<dbReference type="OrthoDB" id="9815506at2"/>
<dbReference type="Pfam" id="PF08545">
    <property type="entry name" value="ACP_syn_III"/>
    <property type="match status" value="1"/>
</dbReference>
<keyword evidence="14" id="KW-1185">Reference proteome</keyword>
<comment type="subcellular location">
    <subcellularLocation>
        <location evidence="10">Cytoplasm</location>
    </subcellularLocation>
</comment>
<dbReference type="NCBIfam" id="NF006829">
    <property type="entry name" value="PRK09352.1"/>
    <property type="match status" value="1"/>
</dbReference>
<reference evidence="14" key="1">
    <citation type="submission" date="2017-06" db="EMBL/GenBank/DDBJ databases">
        <title>Genome analysis of Fimbriiglobus ruber SP5, the first member of the order Planctomycetales with confirmed chitinolytic capability.</title>
        <authorList>
            <person name="Ravin N.V."/>
            <person name="Rakitin A.L."/>
            <person name="Ivanova A.A."/>
            <person name="Beletsky A.V."/>
            <person name="Kulichevskaya I.S."/>
            <person name="Mardanov A.V."/>
            <person name="Dedysh S.N."/>
        </authorList>
    </citation>
    <scope>NUCLEOTIDE SEQUENCE [LARGE SCALE GENOMIC DNA]</scope>
    <source>
        <strain evidence="14">SP5</strain>
    </source>
</reference>
<feature type="active site" evidence="10">
    <location>
        <position position="266"/>
    </location>
</feature>
<sequence length="339" mass="36117">MTSERPLPRPKCRSLMGVRVIGSGKYVPDAVVSNDHLHARLGFDSDWIVKRTGILERRHALPHQATSDLCVEAANDCFAKTGLTAKDCDLLVLGTFTPDMSFPSTACLVQHRLGLVGPAIEVEAACAGFMYALITAAAYVVSGASDRALVIGGDTNSRVLNPDDIKTYPLFGDGAGAVIIERGRPDQGILAYSMGADGSGGPLLQREAGGSRLPPAPEHLAQGKHFMFMDGRAVFRWAVDILCDTIQDTLGAAKLTPGDIDLYVAHQANIRIINAAIDVLHIPRSKVFNNLEKYGNTSAGSIPIALDEALAEGRLRESQLAVLSGFGAGLAWGTAVMRW</sequence>
<evidence type="ECO:0000256" key="3">
    <source>
        <dbReference type="ARBA" id="ARBA00022516"/>
    </source>
</evidence>
<gene>
    <name evidence="10" type="primary">fabH</name>
    <name evidence="13" type="ORF">FRUB_09070</name>
</gene>
<comment type="function">
    <text evidence="10">Catalyzes the condensation reaction of fatty acid synthesis by the addition to an acyl acceptor of two carbons from malonyl-ACP. Catalyzes the first condensation reaction which initiates fatty acid synthesis and may therefore play a role in governing the total rate of fatty acid production. Possesses both acetoacetyl-ACP synthase and acetyl transacylase activities. Its substrate specificity determines the biosynthesis of branched-chain and/or straight-chain of fatty acids.</text>
</comment>
<evidence type="ECO:0000259" key="11">
    <source>
        <dbReference type="Pfam" id="PF08541"/>
    </source>
</evidence>
<keyword evidence="7 10" id="KW-0275">Fatty acid biosynthesis</keyword>
<dbReference type="PANTHER" id="PTHR34069">
    <property type="entry name" value="3-OXOACYL-[ACYL-CARRIER-PROTEIN] SYNTHASE 3"/>
    <property type="match status" value="1"/>
</dbReference>
<feature type="active site" evidence="10">
    <location>
        <position position="296"/>
    </location>
</feature>
<evidence type="ECO:0000256" key="10">
    <source>
        <dbReference type="HAMAP-Rule" id="MF_01815"/>
    </source>
</evidence>
<dbReference type="CDD" id="cd00830">
    <property type="entry name" value="KAS_III"/>
    <property type="match status" value="1"/>
</dbReference>
<dbReference type="SUPFAM" id="SSF53901">
    <property type="entry name" value="Thiolase-like"/>
    <property type="match status" value="1"/>
</dbReference>
<dbReference type="GO" id="GO:0006633">
    <property type="term" value="P:fatty acid biosynthetic process"/>
    <property type="evidence" value="ECO:0007669"/>
    <property type="project" value="UniProtKB-UniRule"/>
</dbReference>
<dbReference type="Proteomes" id="UP000214646">
    <property type="component" value="Unassembled WGS sequence"/>
</dbReference>
<evidence type="ECO:0000256" key="2">
    <source>
        <dbReference type="ARBA" id="ARBA00022490"/>
    </source>
</evidence>
<protein>
    <recommendedName>
        <fullName evidence="10">Beta-ketoacyl-[acyl-carrier-protein] synthase III</fullName>
        <shortName evidence="10">Beta-ketoacyl-ACP synthase III</shortName>
        <shortName evidence="10">KAS III</shortName>
        <ecNumber evidence="10">2.3.1.180</ecNumber>
    </recommendedName>
    <alternativeName>
        <fullName evidence="10">3-oxoacyl-[acyl-carrier-protein] synthase 3</fullName>
    </alternativeName>
    <alternativeName>
        <fullName evidence="10">3-oxoacyl-[acyl-carrier-protein] synthase III</fullName>
    </alternativeName>
</protein>
<dbReference type="EC" id="2.3.1.180" evidence="10"/>
<comment type="subunit">
    <text evidence="10">Homodimer.</text>
</comment>
<evidence type="ECO:0000313" key="14">
    <source>
        <dbReference type="Proteomes" id="UP000214646"/>
    </source>
</evidence>
<keyword evidence="2 10" id="KW-0963">Cytoplasm</keyword>
<comment type="catalytic activity">
    <reaction evidence="10">
        <text>malonyl-[ACP] + acetyl-CoA + H(+) = 3-oxobutanoyl-[ACP] + CO2 + CoA</text>
        <dbReference type="Rhea" id="RHEA:12080"/>
        <dbReference type="Rhea" id="RHEA-COMP:9623"/>
        <dbReference type="Rhea" id="RHEA-COMP:9625"/>
        <dbReference type="ChEBI" id="CHEBI:15378"/>
        <dbReference type="ChEBI" id="CHEBI:16526"/>
        <dbReference type="ChEBI" id="CHEBI:57287"/>
        <dbReference type="ChEBI" id="CHEBI:57288"/>
        <dbReference type="ChEBI" id="CHEBI:78449"/>
        <dbReference type="ChEBI" id="CHEBI:78450"/>
        <dbReference type="EC" id="2.3.1.180"/>
    </reaction>
</comment>
<organism evidence="13 14">
    <name type="scientific">Fimbriiglobus ruber</name>
    <dbReference type="NCBI Taxonomy" id="1908690"/>
    <lineage>
        <taxon>Bacteria</taxon>
        <taxon>Pseudomonadati</taxon>
        <taxon>Planctomycetota</taxon>
        <taxon>Planctomycetia</taxon>
        <taxon>Gemmatales</taxon>
        <taxon>Gemmataceae</taxon>
        <taxon>Fimbriiglobus</taxon>
    </lineage>
</organism>
<comment type="caution">
    <text evidence="13">The sequence shown here is derived from an EMBL/GenBank/DDBJ whole genome shotgun (WGS) entry which is preliminary data.</text>
</comment>
<feature type="domain" description="Beta-ketoacyl-[acyl-carrier-protein] synthase III C-terminal" evidence="11">
    <location>
        <begin position="251"/>
        <end position="339"/>
    </location>
</feature>
<dbReference type="EMBL" id="NIDE01000017">
    <property type="protein sequence ID" value="OWK36507.1"/>
    <property type="molecule type" value="Genomic_DNA"/>
</dbReference>
<keyword evidence="5 10" id="KW-0276">Fatty acid metabolism</keyword>
<dbReference type="Gene3D" id="3.40.47.10">
    <property type="match status" value="1"/>
</dbReference>
<keyword evidence="9 10" id="KW-0012">Acyltransferase</keyword>
<dbReference type="RefSeq" id="WP_088259493.1">
    <property type="nucleotide sequence ID" value="NZ_NIDE01000017.1"/>
</dbReference>
<dbReference type="PANTHER" id="PTHR34069:SF2">
    <property type="entry name" value="BETA-KETOACYL-[ACYL-CARRIER-PROTEIN] SYNTHASE III"/>
    <property type="match status" value="1"/>
</dbReference>
<dbReference type="GO" id="GO:0044550">
    <property type="term" value="P:secondary metabolite biosynthetic process"/>
    <property type="evidence" value="ECO:0007669"/>
    <property type="project" value="TreeGrafter"/>
</dbReference>
<dbReference type="NCBIfam" id="TIGR00747">
    <property type="entry name" value="fabH"/>
    <property type="match status" value="1"/>
</dbReference>
<evidence type="ECO:0000256" key="7">
    <source>
        <dbReference type="ARBA" id="ARBA00023160"/>
    </source>
</evidence>
<keyword evidence="4 10" id="KW-0808">Transferase</keyword>
<accession>A0A225DK31</accession>